<dbReference type="SUPFAM" id="SSF53335">
    <property type="entry name" value="S-adenosyl-L-methionine-dependent methyltransferases"/>
    <property type="match status" value="1"/>
</dbReference>
<dbReference type="PANTHER" id="PTHR14614">
    <property type="entry name" value="HEPATOCELLULAR CARCINOMA-ASSOCIATED ANTIGEN"/>
    <property type="match status" value="1"/>
</dbReference>
<dbReference type="OrthoDB" id="433955at2759"/>
<proteinExistence type="predicted"/>
<dbReference type="GO" id="GO:0008757">
    <property type="term" value="F:S-adenosylmethionine-dependent methyltransferase activity"/>
    <property type="evidence" value="ECO:0007669"/>
    <property type="project" value="UniProtKB-ARBA"/>
</dbReference>
<protein>
    <submittedName>
        <fullName evidence="2">LAMI_0H10462g1_1</fullName>
    </submittedName>
</protein>
<dbReference type="InterPro" id="IPR029063">
    <property type="entry name" value="SAM-dependent_MTases_sf"/>
</dbReference>
<name>A0A1G4KH42_9SACH</name>
<dbReference type="STRING" id="1230905.A0A1G4KH42"/>
<dbReference type="EMBL" id="LT598468">
    <property type="protein sequence ID" value="SCV03726.1"/>
    <property type="molecule type" value="Genomic_DNA"/>
</dbReference>
<dbReference type="Pfam" id="PF10294">
    <property type="entry name" value="Methyltransf_16"/>
    <property type="match status" value="1"/>
</dbReference>
<dbReference type="Gene3D" id="3.40.50.150">
    <property type="entry name" value="Vaccinia Virus protein VP39"/>
    <property type="match status" value="1"/>
</dbReference>
<dbReference type="InterPro" id="IPR019410">
    <property type="entry name" value="Methyltransf_16"/>
</dbReference>
<evidence type="ECO:0000313" key="2">
    <source>
        <dbReference type="EMBL" id="SCV03726.1"/>
    </source>
</evidence>
<organism evidence="2 3">
    <name type="scientific">Lachancea mirantina</name>
    <dbReference type="NCBI Taxonomy" id="1230905"/>
    <lineage>
        <taxon>Eukaryota</taxon>
        <taxon>Fungi</taxon>
        <taxon>Dikarya</taxon>
        <taxon>Ascomycota</taxon>
        <taxon>Saccharomycotina</taxon>
        <taxon>Saccharomycetes</taxon>
        <taxon>Saccharomycetales</taxon>
        <taxon>Saccharomycetaceae</taxon>
        <taxon>Lachancea</taxon>
    </lineage>
</organism>
<evidence type="ECO:0000313" key="3">
    <source>
        <dbReference type="Proteomes" id="UP000191024"/>
    </source>
</evidence>
<dbReference type="AlphaFoldDB" id="A0A1G4KH42"/>
<accession>A0A1G4KH42</accession>
<reference evidence="3" key="1">
    <citation type="submission" date="2016-03" db="EMBL/GenBank/DDBJ databases">
        <authorList>
            <person name="Devillers H."/>
        </authorList>
    </citation>
    <scope>NUCLEOTIDE SEQUENCE [LARGE SCALE GENOMIC DNA]</scope>
</reference>
<keyword evidence="1" id="KW-0808">Transferase</keyword>
<dbReference type="GO" id="GO:0005829">
    <property type="term" value="C:cytosol"/>
    <property type="evidence" value="ECO:0007669"/>
    <property type="project" value="TreeGrafter"/>
</dbReference>
<dbReference type="PANTHER" id="PTHR14614:SF156">
    <property type="entry name" value="PROTEIN-LYSINE N-METHYLTRANSFERASE EFM2"/>
    <property type="match status" value="1"/>
</dbReference>
<dbReference type="CDD" id="cd02440">
    <property type="entry name" value="AdoMet_MTases"/>
    <property type="match status" value="1"/>
</dbReference>
<evidence type="ECO:0000256" key="1">
    <source>
        <dbReference type="ARBA" id="ARBA00022679"/>
    </source>
</evidence>
<keyword evidence="3" id="KW-1185">Reference proteome</keyword>
<dbReference type="Proteomes" id="UP000191024">
    <property type="component" value="Chromosome H"/>
</dbReference>
<gene>
    <name evidence="2" type="ORF">LAMI_0H10462G</name>
</gene>
<sequence length="417" mass="47034">MFDPLDFFSHEGVRRYTRAELGEPESCLKIRTSEPEMFGPALMVTTTTKESGQNLSPFQVMDLPYVAIAPATVILTILSLLRPNDEINFNSGTQDHATNVDDILEKKQISVDFAQETLEWYINYSHVSVNNLQELCTRIMLLGSSSSVQELLAYFTSILAKYEKQERQDLLNEQVLKSASMRISEMCGRTAQPSKTRLFTLEYLQTPIKLHEPALTADNLGFKTWGSSLVLAEQVCRNYPHYQTPKSGNLRVLELGAGTGLVGIAFACKTLEKLQAQKTTIILTDLPEIVPNLAHNVNLNNLHPEDNALQVIAETLDWNDPSDFIEAHGPGKFDLILIADPVYSAQHVKLIVNMLSQFLSHQGIACLEIPIRDRYAQERQRLWDLIDSEGLRTVSEARHSGVDDWGHVNYIYKELSW</sequence>